<evidence type="ECO:0000313" key="2">
    <source>
        <dbReference type="Proteomes" id="UP001079535"/>
    </source>
</evidence>
<proteinExistence type="predicted"/>
<accession>A0A9Q4EX31</accession>
<dbReference type="EMBL" id="JAPRAY010000003">
    <property type="protein sequence ID" value="MCZ0666561.1"/>
    <property type="molecule type" value="Genomic_DNA"/>
</dbReference>
<dbReference type="Proteomes" id="UP001079535">
    <property type="component" value="Unassembled WGS sequence"/>
</dbReference>
<dbReference type="AlphaFoldDB" id="A0A9Q4EX31"/>
<evidence type="ECO:0000313" key="1">
    <source>
        <dbReference type="EMBL" id="MCZ0666561.1"/>
    </source>
</evidence>
<gene>
    <name evidence="1" type="ORF">OZZ17_03295</name>
</gene>
<dbReference type="RefSeq" id="WP_162777143.1">
    <property type="nucleotide sequence ID" value="NZ_JAPRAY010000003.1"/>
</dbReference>
<sequence>MAKYYINYSETYSRGYEVEANSKEEAEKKLLEGISEGKYNSPEECVDSWCETERIFE</sequence>
<organism evidence="1 2">
    <name type="scientific">Mediterraneibacter gnavus</name>
    <name type="common">Ruminococcus gnavus</name>
    <dbReference type="NCBI Taxonomy" id="33038"/>
    <lineage>
        <taxon>Bacteria</taxon>
        <taxon>Bacillati</taxon>
        <taxon>Bacillota</taxon>
        <taxon>Clostridia</taxon>
        <taxon>Lachnospirales</taxon>
        <taxon>Lachnospiraceae</taxon>
        <taxon>Mediterraneibacter</taxon>
    </lineage>
</organism>
<comment type="caution">
    <text evidence="1">The sequence shown here is derived from an EMBL/GenBank/DDBJ whole genome shotgun (WGS) entry which is preliminary data.</text>
</comment>
<name>A0A9Q4EX31_MEDGN</name>
<protein>
    <submittedName>
        <fullName evidence="1">Uncharacterized protein</fullName>
    </submittedName>
</protein>
<reference evidence="1" key="1">
    <citation type="submission" date="2022-11" db="EMBL/GenBank/DDBJ databases">
        <title>Temperate bacteriophages infecting mucin-degrading bacterium Ruminococcus gnavus from the human gut.</title>
        <authorList>
            <person name="Buttimer C."/>
        </authorList>
    </citation>
    <scope>NUCLEOTIDE SEQUENCE</scope>
    <source>
        <strain evidence="1">CCUG 49994</strain>
    </source>
</reference>